<dbReference type="InterPro" id="IPR013024">
    <property type="entry name" value="GGCT-like"/>
</dbReference>
<name>A0A2Z3DPM5_9CAUD</name>
<dbReference type="InterPro" id="IPR009288">
    <property type="entry name" value="AIG2-like_dom"/>
</dbReference>
<protein>
    <recommendedName>
        <fullName evidence="1">Gamma-glutamylcyclotransferase AIG2-like domain-containing protein</fullName>
    </recommendedName>
</protein>
<dbReference type="EMBL" id="MG748548">
    <property type="protein sequence ID" value="AVZ45157.1"/>
    <property type="molecule type" value="Genomic_DNA"/>
</dbReference>
<keyword evidence="3" id="KW-1185">Reference proteome</keyword>
<evidence type="ECO:0000313" key="3">
    <source>
        <dbReference type="Proteomes" id="UP000257884"/>
    </source>
</evidence>
<dbReference type="CDD" id="cd06661">
    <property type="entry name" value="GGCT_like"/>
    <property type="match status" value="1"/>
</dbReference>
<dbReference type="GeneID" id="77949029"/>
<dbReference type="Gene3D" id="3.10.490.10">
    <property type="entry name" value="Gamma-glutamyl cyclotransferase-like"/>
    <property type="match status" value="1"/>
</dbReference>
<evidence type="ECO:0000259" key="1">
    <source>
        <dbReference type="Pfam" id="PF06094"/>
    </source>
</evidence>
<organism evidence="2 3">
    <name type="scientific">Escherichia phage EP335</name>
    <dbReference type="NCBI Taxonomy" id="2070199"/>
    <lineage>
        <taxon>Viruses</taxon>
        <taxon>Duplodnaviria</taxon>
        <taxon>Heunggongvirae</taxon>
        <taxon>Uroviricota</taxon>
        <taxon>Caudoviricetes</taxon>
        <taxon>Mktvariviridae</taxon>
        <taxon>Gordonclarkvirinae</taxon>
        <taxon>Nieuwekanaalvirus</taxon>
        <taxon>Nieuwekanaalvirus EP335</taxon>
    </lineage>
</organism>
<dbReference type="Pfam" id="PF06094">
    <property type="entry name" value="GGACT"/>
    <property type="match status" value="1"/>
</dbReference>
<reference evidence="3" key="1">
    <citation type="submission" date="2018-01" db="EMBL/GenBank/DDBJ databases">
        <authorList>
            <person name="van Mierlo J.T."/>
            <person name="Hagens S."/>
            <person name="Witte S."/>
            <person name="Klamert S."/>
            <person name="van de Straat L."/>
        </authorList>
    </citation>
    <scope>NUCLEOTIDE SEQUENCE [LARGE SCALE GENOMIC DNA]</scope>
</reference>
<evidence type="ECO:0000313" key="2">
    <source>
        <dbReference type="EMBL" id="AVZ45157.1"/>
    </source>
</evidence>
<sequence length="139" mass="15706">MSEVIYVATYGSLRTGQANFRVNARAGAESIGEGFTKENYNLYRYGGSYFPSVSLEHNSNGKPVRVEVFKTDMDGVEGAYDMLEGHRGNDNPHTFYKRTPIEVVMDSGETITAWIYHIDEEQDELVESGDWSLYLSEDN</sequence>
<dbReference type="RefSeq" id="YP_010672742.1">
    <property type="nucleotide sequence ID" value="NC_070979.1"/>
</dbReference>
<dbReference type="KEGG" id="vg:77949029"/>
<proteinExistence type="predicted"/>
<feature type="domain" description="Gamma-glutamylcyclotransferase AIG2-like" evidence="1">
    <location>
        <begin position="7"/>
        <end position="132"/>
    </location>
</feature>
<dbReference type="SUPFAM" id="SSF110857">
    <property type="entry name" value="Gamma-glutamyl cyclotransferase-like"/>
    <property type="match status" value="1"/>
</dbReference>
<accession>A0A2Z3DPM5</accession>
<dbReference type="InterPro" id="IPR036568">
    <property type="entry name" value="GGCT-like_sf"/>
</dbReference>
<dbReference type="Proteomes" id="UP000257884">
    <property type="component" value="Segment"/>
</dbReference>